<dbReference type="EMBL" id="LBZK01000025">
    <property type="protein sequence ID" value="KKR70264.1"/>
    <property type="molecule type" value="Genomic_DNA"/>
</dbReference>
<dbReference type="AlphaFoldDB" id="A0A0G0SZT4"/>
<feature type="transmembrane region" description="Helical" evidence="1">
    <location>
        <begin position="109"/>
        <end position="126"/>
    </location>
</feature>
<evidence type="ECO:0000313" key="2">
    <source>
        <dbReference type="EMBL" id="KKR70264.1"/>
    </source>
</evidence>
<gene>
    <name evidence="2" type="ORF">UU12_C0025G0003</name>
</gene>
<keyword evidence="1" id="KW-1133">Transmembrane helix</keyword>
<keyword evidence="1" id="KW-0812">Transmembrane</keyword>
<dbReference type="STRING" id="1618563.UU12_C0025G0003"/>
<sequence>MGEIVSGGVGKIQTGMLNSLIGYFDHVGLTFFQTIGGGIVLMGTIFFLLFLILAARKINRVWLIAVLLGHGVLFAFNYIDVVFLDIGFALFLVVLTGVAGFRLLKINRILFAIGALVFILFQFGLYKSYLVGRMPFGGFNFIHPGGGSTLSDYDDIATKMYEISGGKEFSISVIGTPFGVRTVWASVFEFYARKHNLPVPKWFEYYANGYPGDDLLVPTKIPGSTHFLVMESNIENLLASPIITRELGNQDNNTKKVDEFIMHGATIQVRKPK</sequence>
<name>A0A0G0SZT4_9BACT</name>
<reference evidence="2 3" key="1">
    <citation type="journal article" date="2015" name="Nature">
        <title>rRNA introns, odd ribosomes, and small enigmatic genomes across a large radiation of phyla.</title>
        <authorList>
            <person name="Brown C.T."/>
            <person name="Hug L.A."/>
            <person name="Thomas B.C."/>
            <person name="Sharon I."/>
            <person name="Castelle C.J."/>
            <person name="Singh A."/>
            <person name="Wilkins M.J."/>
            <person name="Williams K.H."/>
            <person name="Banfield J.F."/>
        </authorList>
    </citation>
    <scope>NUCLEOTIDE SEQUENCE [LARGE SCALE GENOMIC DNA]</scope>
</reference>
<feature type="transmembrane region" description="Helical" evidence="1">
    <location>
        <begin position="31"/>
        <end position="54"/>
    </location>
</feature>
<protein>
    <submittedName>
        <fullName evidence="2">Uncharacterized protein</fullName>
    </submittedName>
</protein>
<proteinExistence type="predicted"/>
<feature type="transmembrane region" description="Helical" evidence="1">
    <location>
        <begin position="85"/>
        <end position="104"/>
    </location>
</feature>
<organism evidence="2 3">
    <name type="scientific">Candidatus Woesebacteria bacterium GW2011_GWA2_40_7b</name>
    <dbReference type="NCBI Taxonomy" id="1618563"/>
    <lineage>
        <taxon>Bacteria</taxon>
        <taxon>Candidatus Woeseibacteriota</taxon>
    </lineage>
</organism>
<evidence type="ECO:0000256" key="1">
    <source>
        <dbReference type="SAM" id="Phobius"/>
    </source>
</evidence>
<dbReference type="Proteomes" id="UP000034562">
    <property type="component" value="Unassembled WGS sequence"/>
</dbReference>
<comment type="caution">
    <text evidence="2">The sequence shown here is derived from an EMBL/GenBank/DDBJ whole genome shotgun (WGS) entry which is preliminary data.</text>
</comment>
<feature type="transmembrane region" description="Helical" evidence="1">
    <location>
        <begin position="61"/>
        <end position="79"/>
    </location>
</feature>
<evidence type="ECO:0000313" key="3">
    <source>
        <dbReference type="Proteomes" id="UP000034562"/>
    </source>
</evidence>
<keyword evidence="1" id="KW-0472">Membrane</keyword>
<accession>A0A0G0SZT4</accession>